<keyword evidence="2" id="KW-0175">Coiled coil</keyword>
<dbReference type="OrthoDB" id="538223at2759"/>
<gene>
    <name evidence="4" type="ORF">PSACC_02368</name>
</gene>
<dbReference type="PANTHER" id="PTHR19878">
    <property type="entry name" value="AUTOPHAGY PROTEIN 16-LIKE"/>
    <property type="match status" value="1"/>
</dbReference>
<dbReference type="Gene3D" id="2.130.10.10">
    <property type="entry name" value="YVTN repeat-like/Quinoprotein amine dehydrogenase"/>
    <property type="match status" value="1"/>
</dbReference>
<dbReference type="PANTHER" id="PTHR19878:SF8">
    <property type="entry name" value="AUTOPHAGY-RELATED 16, ISOFORM F"/>
    <property type="match status" value="1"/>
</dbReference>
<dbReference type="EMBL" id="MTSL01000158">
    <property type="protein sequence ID" value="PJF17823.1"/>
    <property type="molecule type" value="Genomic_DNA"/>
</dbReference>
<dbReference type="Gene3D" id="1.20.5.170">
    <property type="match status" value="1"/>
</dbReference>
<feature type="domain" description="Autophagy-related protein 16" evidence="3">
    <location>
        <begin position="49"/>
        <end position="193"/>
    </location>
</feature>
<dbReference type="Proteomes" id="UP000240830">
    <property type="component" value="Unassembled WGS sequence"/>
</dbReference>
<reference evidence="4 5" key="1">
    <citation type="submission" date="2016-10" db="EMBL/GenBank/DDBJ databases">
        <title>The genome of Paramicrosporidium saccamoebae is the missing link in understanding Cryptomycota and Microsporidia evolution.</title>
        <authorList>
            <person name="Quandt C.A."/>
            <person name="Beaudet D."/>
            <person name="Corsaro D."/>
            <person name="Michel R."/>
            <person name="Corradi N."/>
            <person name="James T."/>
        </authorList>
    </citation>
    <scope>NUCLEOTIDE SEQUENCE [LARGE SCALE GENOMIC DNA]</scope>
    <source>
        <strain evidence="4 5">KSL3</strain>
    </source>
</reference>
<comment type="caution">
    <text evidence="4">The sequence shown here is derived from an EMBL/GenBank/DDBJ whole genome shotgun (WGS) entry which is preliminary data.</text>
</comment>
<dbReference type="SUPFAM" id="SSF50978">
    <property type="entry name" value="WD40 repeat-like"/>
    <property type="match status" value="1"/>
</dbReference>
<feature type="coiled-coil region" evidence="2">
    <location>
        <begin position="29"/>
        <end position="106"/>
    </location>
</feature>
<accession>A0A2H9TJ95</accession>
<name>A0A2H9TJ95_9FUNG</name>
<dbReference type="GO" id="GO:0000045">
    <property type="term" value="P:autophagosome assembly"/>
    <property type="evidence" value="ECO:0007669"/>
    <property type="project" value="InterPro"/>
</dbReference>
<dbReference type="InterPro" id="IPR045160">
    <property type="entry name" value="ATG16"/>
</dbReference>
<evidence type="ECO:0000259" key="3">
    <source>
        <dbReference type="Pfam" id="PF08614"/>
    </source>
</evidence>
<dbReference type="InterPro" id="IPR036322">
    <property type="entry name" value="WD40_repeat_dom_sf"/>
</dbReference>
<dbReference type="InterPro" id="IPR015943">
    <property type="entry name" value="WD40/YVTN_repeat-like_dom_sf"/>
</dbReference>
<dbReference type="InterPro" id="IPR013923">
    <property type="entry name" value="Autophagy-rel_prot_16_dom"/>
</dbReference>
<dbReference type="AlphaFoldDB" id="A0A2H9TJ95"/>
<protein>
    <recommendedName>
        <fullName evidence="3">Autophagy-related protein 16 domain-containing protein</fullName>
    </recommendedName>
</protein>
<evidence type="ECO:0000256" key="1">
    <source>
        <dbReference type="ARBA" id="ARBA00005331"/>
    </source>
</evidence>
<evidence type="ECO:0000313" key="5">
    <source>
        <dbReference type="Proteomes" id="UP000240830"/>
    </source>
</evidence>
<proteinExistence type="inferred from homology"/>
<evidence type="ECO:0000256" key="2">
    <source>
        <dbReference type="SAM" id="Coils"/>
    </source>
</evidence>
<evidence type="ECO:0000313" key="4">
    <source>
        <dbReference type="EMBL" id="PJF17823.1"/>
    </source>
</evidence>
<organism evidence="4 5">
    <name type="scientific">Paramicrosporidium saccamoebae</name>
    <dbReference type="NCBI Taxonomy" id="1246581"/>
    <lineage>
        <taxon>Eukaryota</taxon>
        <taxon>Fungi</taxon>
        <taxon>Fungi incertae sedis</taxon>
        <taxon>Cryptomycota</taxon>
        <taxon>Cryptomycota incertae sedis</taxon>
        <taxon>Paramicrosporidium</taxon>
    </lineage>
</organism>
<feature type="coiled-coil region" evidence="2">
    <location>
        <begin position="139"/>
        <end position="180"/>
    </location>
</feature>
<sequence length="503" mass="56645">MSVDLNLTPWLQSIGAQLDEQFQSEEAPFEALIAALASLREELESFRSDGDAMDSRKYQDLENKYRQTKSERMELLRTQSINSQKLLELSEQIKSHEFVREKLETEYQKVYVVTIYRIKSMQTASSDFGKKVTYYGSLVEEKNLNIQILQDELQALQLELLQTDERVKSLESENQQLVQRWLSKVSETVEKLNAEVESTSPEQKPSDKIIKQTSMNRQISGLTTRADIVIPHGEADTKGRILLFRGLESSQFLISPRPNDVIRTFISRDADLCIGIGNRDPDTAHIWSIDSGRLISNLSAGFGTPFIDLTAVSSTNDALVTLHNPNILRFYDLPRSFCMWTETLETFAMQLSPLSLSNADLVATLLADGRLYLWDIRHRRVALKSPHQLPKFTSVATAGSNIVACTDRAVHVLDPVNLRILRTITHPALAPCSACPRVAITDTRFAIAAKSKIIYGDYTTGTVESVLSNHQYDVTGVGWVTRDDEKCLFTSADVNGNLFLYDL</sequence>
<comment type="similarity">
    <text evidence="1">Belongs to the ATG16 family.</text>
</comment>
<dbReference type="Pfam" id="PF08614">
    <property type="entry name" value="ATG16"/>
    <property type="match status" value="1"/>
</dbReference>
<keyword evidence="5" id="KW-1185">Reference proteome</keyword>